<dbReference type="InterPro" id="IPR050677">
    <property type="entry name" value="Actinoporin_PFT"/>
</dbReference>
<evidence type="ECO:0000256" key="2">
    <source>
        <dbReference type="ARBA" id="ARBA00004532"/>
    </source>
</evidence>
<dbReference type="GO" id="GO:0046930">
    <property type="term" value="C:pore complex"/>
    <property type="evidence" value="ECO:0007669"/>
    <property type="project" value="InterPro"/>
</dbReference>
<keyword evidence="7" id="KW-1185">Reference proteome</keyword>
<dbReference type="AlphaFoldDB" id="H3AM30"/>
<dbReference type="GO" id="GO:0042151">
    <property type="term" value="C:nematocyst"/>
    <property type="evidence" value="ECO:0007669"/>
    <property type="project" value="UniProtKB-SubCell"/>
</dbReference>
<dbReference type="Bgee" id="ENSLACG00000009424">
    <property type="expression patterns" value="Expressed in pectoral fin and 6 other cell types or tissues"/>
</dbReference>
<dbReference type="Ensembl" id="ENSLACT00000010780.1">
    <property type="protein sequence ID" value="ENSLACP00000010701.1"/>
    <property type="gene ID" value="ENSLACG00000009424.1"/>
</dbReference>
<proteinExistence type="predicted"/>
<dbReference type="GO" id="GO:0046931">
    <property type="term" value="P:pore complex assembly"/>
    <property type="evidence" value="ECO:0007669"/>
    <property type="project" value="InterPro"/>
</dbReference>
<name>H3AM30_LATCH</name>
<dbReference type="PANTHER" id="PTHR40388">
    <property type="entry name" value="BRYOPORIN"/>
    <property type="match status" value="1"/>
</dbReference>
<protein>
    <submittedName>
        <fullName evidence="6">Uncharacterized protein</fullName>
    </submittedName>
</protein>
<dbReference type="HOGENOM" id="CLU_132978_0_0_1"/>
<evidence type="ECO:0000256" key="3">
    <source>
        <dbReference type="ARBA" id="ARBA00022537"/>
    </source>
</evidence>
<dbReference type="GeneTree" id="ENSGT00940000164286"/>
<dbReference type="InParanoid" id="H3AM30"/>
<dbReference type="Proteomes" id="UP000008672">
    <property type="component" value="Unassembled WGS sequence"/>
</dbReference>
<dbReference type="GO" id="GO:0051715">
    <property type="term" value="P:cytolysis in another organism"/>
    <property type="evidence" value="ECO:0007669"/>
    <property type="project" value="InterPro"/>
</dbReference>
<organism evidence="6 7">
    <name type="scientific">Latimeria chalumnae</name>
    <name type="common">Coelacanth</name>
    <dbReference type="NCBI Taxonomy" id="7897"/>
    <lineage>
        <taxon>Eukaryota</taxon>
        <taxon>Metazoa</taxon>
        <taxon>Chordata</taxon>
        <taxon>Craniata</taxon>
        <taxon>Vertebrata</taxon>
        <taxon>Euteleostomi</taxon>
        <taxon>Coelacanthiformes</taxon>
        <taxon>Coelacanthidae</taxon>
        <taxon>Latimeria</taxon>
    </lineage>
</organism>
<evidence type="ECO:0000256" key="4">
    <source>
        <dbReference type="ARBA" id="ARBA00023298"/>
    </source>
</evidence>
<dbReference type="PANTHER" id="PTHR40388:SF1">
    <property type="entry name" value="BRYOPORIN"/>
    <property type="match status" value="1"/>
</dbReference>
<evidence type="ECO:0000313" key="6">
    <source>
        <dbReference type="Ensembl" id="ENSLACP00000010701.1"/>
    </source>
</evidence>
<reference evidence="7" key="1">
    <citation type="submission" date="2011-08" db="EMBL/GenBank/DDBJ databases">
        <title>The draft genome of Latimeria chalumnae.</title>
        <authorList>
            <person name="Di Palma F."/>
            <person name="Alfoldi J."/>
            <person name="Johnson J."/>
            <person name="Berlin A."/>
            <person name="Gnerre S."/>
            <person name="Jaffe D."/>
            <person name="MacCallum I."/>
            <person name="Young S."/>
            <person name="Walker B.J."/>
            <person name="Lander E."/>
            <person name="Lindblad-Toh K."/>
        </authorList>
    </citation>
    <scope>NUCLEOTIDE SEQUENCE [LARGE SCALE GENOMIC DNA]</scope>
    <source>
        <strain evidence="7">Wild caught</strain>
    </source>
</reference>
<comment type="subcellular location">
    <subcellularLocation>
        <location evidence="2">Nematocyst</location>
    </subcellularLocation>
    <subcellularLocation>
        <location evidence="1">Target cell membrane</location>
    </subcellularLocation>
</comment>
<dbReference type="GO" id="GO:0006812">
    <property type="term" value="P:monoatomic cation transport"/>
    <property type="evidence" value="ECO:0007669"/>
    <property type="project" value="InterPro"/>
</dbReference>
<dbReference type="Gene3D" id="2.60.270.20">
    <property type="entry name" value="Cytolysin/lectin"/>
    <property type="match status" value="1"/>
</dbReference>
<dbReference type="EMBL" id="AFYH01144958">
    <property type="status" value="NOT_ANNOTATED_CDS"/>
    <property type="molecule type" value="Genomic_DNA"/>
</dbReference>
<reference evidence="6" key="3">
    <citation type="submission" date="2025-09" db="UniProtKB">
        <authorList>
            <consortium name="Ensembl"/>
        </authorList>
    </citation>
    <scope>IDENTIFICATION</scope>
</reference>
<evidence type="ECO:0000313" key="7">
    <source>
        <dbReference type="Proteomes" id="UP000008672"/>
    </source>
</evidence>
<keyword evidence="3" id="KW-1052">Target cell membrane</keyword>
<dbReference type="InterPro" id="IPR015926">
    <property type="entry name" value="Cytolysin/lectin"/>
</dbReference>
<dbReference type="eggNOG" id="ENOG502S6E8">
    <property type="taxonomic scope" value="Eukaryota"/>
</dbReference>
<dbReference type="GO" id="GO:0044218">
    <property type="term" value="C:other organism cell membrane"/>
    <property type="evidence" value="ECO:0007669"/>
    <property type="project" value="UniProtKB-KW"/>
</dbReference>
<dbReference type="OMA" id="NEDLYME"/>
<gene>
    <name evidence="6" type="primary">LOC102357543</name>
</gene>
<keyword evidence="4" id="KW-0472">Membrane</keyword>
<sequence length="171" mass="19191">MSQNIEEMIAAVDAGRAVGIEIHNSSEPVTLNSPSTYCYSGYIQLPPSPTIEPGEKHTCVFIKKSYSACGSVGVLIYNICDRGLRFVLMFSNPYDYNLYSPEFALYMYVTDKKIPADYNLYHEMYYSLKPADDFQKCDVGKSSHTLHITHSGIKISATMSNDYKAVIKVKI</sequence>
<dbReference type="InterPro" id="IPR009104">
    <property type="entry name" value="Anemon_actinoporin-like"/>
</dbReference>
<dbReference type="GO" id="GO:0015267">
    <property type="term" value="F:channel activity"/>
    <property type="evidence" value="ECO:0007669"/>
    <property type="project" value="InterPro"/>
</dbReference>
<evidence type="ECO:0000256" key="5">
    <source>
        <dbReference type="ARBA" id="ARBA00023331"/>
    </source>
</evidence>
<keyword evidence="4" id="KW-1053">Target membrane</keyword>
<reference evidence="6" key="2">
    <citation type="submission" date="2025-08" db="UniProtKB">
        <authorList>
            <consortium name="Ensembl"/>
        </authorList>
    </citation>
    <scope>IDENTIFICATION</scope>
</reference>
<evidence type="ECO:0000256" key="1">
    <source>
        <dbReference type="ARBA" id="ARBA00004175"/>
    </source>
</evidence>
<dbReference type="SUPFAM" id="SSF63724">
    <property type="entry name" value="Cytolysin/lectin"/>
    <property type="match status" value="1"/>
</dbReference>
<keyword evidence="5" id="KW-0166">Nematocyst</keyword>
<accession>H3AM30</accession>
<dbReference type="Pfam" id="PF06369">
    <property type="entry name" value="Anemone_cytotox"/>
    <property type="match status" value="1"/>
</dbReference>